<dbReference type="InterPro" id="IPR015939">
    <property type="entry name" value="Fum_Rdtase/Succ_DH_flav-like_C"/>
</dbReference>
<dbReference type="EMBL" id="LJJC01000004">
    <property type="protein sequence ID" value="KQL53418.1"/>
    <property type="molecule type" value="Genomic_DNA"/>
</dbReference>
<evidence type="ECO:0000259" key="13">
    <source>
        <dbReference type="Pfam" id="PF00890"/>
    </source>
</evidence>
<name>A0A0Q3WW52_9BACI</name>
<dbReference type="RefSeq" id="WP_055739145.1">
    <property type="nucleotide sequence ID" value="NZ_JAAIWL010000014.1"/>
</dbReference>
<keyword evidence="7 12" id="KW-0662">Pyridine nucleotide biosynthesis</keyword>
<comment type="cofactor">
    <cofactor evidence="1 12">
        <name>FAD</name>
        <dbReference type="ChEBI" id="CHEBI:57692"/>
    </cofactor>
</comment>
<dbReference type="STRING" id="157838.AN964_07870"/>
<evidence type="ECO:0000256" key="4">
    <source>
        <dbReference type="ARBA" id="ARBA00012173"/>
    </source>
</evidence>
<evidence type="ECO:0000256" key="12">
    <source>
        <dbReference type="RuleBase" id="RU362049"/>
    </source>
</evidence>
<evidence type="ECO:0000256" key="6">
    <source>
        <dbReference type="ARBA" id="ARBA00022630"/>
    </source>
</evidence>
<dbReference type="InterPro" id="IPR036188">
    <property type="entry name" value="FAD/NAD-bd_sf"/>
</dbReference>
<dbReference type="SUPFAM" id="SSF51905">
    <property type="entry name" value="FAD/NAD(P)-binding domain"/>
    <property type="match status" value="1"/>
</dbReference>
<dbReference type="Proteomes" id="UP000051888">
    <property type="component" value="Unassembled WGS sequence"/>
</dbReference>
<dbReference type="PRINTS" id="PR00368">
    <property type="entry name" value="FADPNR"/>
</dbReference>
<dbReference type="InterPro" id="IPR037099">
    <property type="entry name" value="Fum_R/Succ_DH_flav-like_C_sf"/>
</dbReference>
<evidence type="ECO:0000256" key="1">
    <source>
        <dbReference type="ARBA" id="ARBA00001974"/>
    </source>
</evidence>
<evidence type="ECO:0000256" key="11">
    <source>
        <dbReference type="NCBIfam" id="TIGR00551"/>
    </source>
</evidence>
<dbReference type="GO" id="GO:0005737">
    <property type="term" value="C:cytoplasm"/>
    <property type="evidence" value="ECO:0007669"/>
    <property type="project" value="UniProtKB-SubCell"/>
</dbReference>
<evidence type="ECO:0000256" key="7">
    <source>
        <dbReference type="ARBA" id="ARBA00022642"/>
    </source>
</evidence>
<comment type="catalytic activity">
    <reaction evidence="10">
        <text>L-aspartate + O2 = iminosuccinate + H2O2</text>
        <dbReference type="Rhea" id="RHEA:25876"/>
        <dbReference type="ChEBI" id="CHEBI:15379"/>
        <dbReference type="ChEBI" id="CHEBI:16240"/>
        <dbReference type="ChEBI" id="CHEBI:29991"/>
        <dbReference type="ChEBI" id="CHEBI:77875"/>
        <dbReference type="EC" id="1.4.3.16"/>
    </reaction>
    <physiologicalReaction direction="left-to-right" evidence="10">
        <dbReference type="Rhea" id="RHEA:25877"/>
    </physiologicalReaction>
</comment>
<dbReference type="GO" id="GO:0008734">
    <property type="term" value="F:L-aspartate oxidase activity"/>
    <property type="evidence" value="ECO:0007669"/>
    <property type="project" value="UniProtKB-UniRule"/>
</dbReference>
<evidence type="ECO:0000256" key="9">
    <source>
        <dbReference type="ARBA" id="ARBA00023002"/>
    </source>
</evidence>
<evidence type="ECO:0000313" key="15">
    <source>
        <dbReference type="EMBL" id="KQL53418.1"/>
    </source>
</evidence>
<keyword evidence="6 12" id="KW-0285">Flavoprotein</keyword>
<dbReference type="Pfam" id="PF02910">
    <property type="entry name" value="Succ_DH_flav_C"/>
    <property type="match status" value="1"/>
</dbReference>
<dbReference type="Gene3D" id="1.20.58.100">
    <property type="entry name" value="Fumarate reductase/succinate dehydrogenase flavoprotein-like, C-terminal domain"/>
    <property type="match status" value="1"/>
</dbReference>
<dbReference type="OrthoDB" id="9806724at2"/>
<proteinExistence type="inferred from homology"/>
<dbReference type="NCBIfam" id="NF005978">
    <property type="entry name" value="PRK08071.1"/>
    <property type="match status" value="1"/>
</dbReference>
<dbReference type="NCBIfam" id="TIGR00551">
    <property type="entry name" value="nadB"/>
    <property type="match status" value="1"/>
</dbReference>
<dbReference type="PANTHER" id="PTHR42716:SF2">
    <property type="entry name" value="L-ASPARTATE OXIDASE, CHLOROPLASTIC"/>
    <property type="match status" value="1"/>
</dbReference>
<comment type="function">
    <text evidence="12">Catalyzes the oxidation of L-aspartate to iminoaspartate.</text>
</comment>
<keyword evidence="9 12" id="KW-0560">Oxidoreductase</keyword>
<accession>A0A0Q3WW52</accession>
<dbReference type="FunFam" id="3.90.700.10:FF:000002">
    <property type="entry name" value="L-aspartate oxidase"/>
    <property type="match status" value="1"/>
</dbReference>
<protein>
    <recommendedName>
        <fullName evidence="5 11">L-aspartate oxidase</fullName>
        <ecNumber evidence="4 11">1.4.3.16</ecNumber>
    </recommendedName>
</protein>
<evidence type="ECO:0000313" key="16">
    <source>
        <dbReference type="Proteomes" id="UP000051888"/>
    </source>
</evidence>
<keyword evidence="8 12" id="KW-0274">FAD</keyword>
<comment type="subcellular location">
    <subcellularLocation>
        <location evidence="12">Cytoplasm</location>
    </subcellularLocation>
</comment>
<keyword evidence="16" id="KW-1185">Reference proteome</keyword>
<sequence>MEKIDIIIIGSGIAAMQLVQHLSQQFHVMVLTKSSKYNSNSYLAQGGVAAALSNNDDYRLHYEDTLEAGCHFHNNKEVLELVKSAPDLIQELKKSGVTFDLNNKGEILLGKEGAHCRNRIVHIRGDATGKYIMEYFLNNMPGNVEIKEHEFVYEIIIDHQSNRCIGVKTKNAENQIQQYFAPHVVVAVGGIGGLYPYSSNASSITGDGVALAYRAGAELTDMEFIQFHPTLLYVNGTTHGLISEAVRGEGAILVNEDKERIMLGKHPYLELAPRHVVAERIYAQLQKGKNVYLDISMIEHFMEKFPTISALCEKNGVSIAKGMIPVAPGCHFLMGGIVIDSVGKTTINGLYAIGEAACSGVHGANRLASNSLLEGLFFGRKLAYYLNETFHPFQEISFDQVKVNMEQQVLELPSKKEIQTRMMEYAGIIRTKEKLTAFLRWLEQFKINSISLDTGSITQIEIIFMLLTAKQIVKSALLRTESRGGHIRKDFPNEDETWKRQHIIQTKNKTFVRGYPNEFTQITVHA</sequence>
<evidence type="ECO:0000259" key="14">
    <source>
        <dbReference type="Pfam" id="PF02910"/>
    </source>
</evidence>
<dbReference type="PANTHER" id="PTHR42716">
    <property type="entry name" value="L-ASPARTATE OXIDASE"/>
    <property type="match status" value="1"/>
</dbReference>
<comment type="similarity">
    <text evidence="3 12">Belongs to the FAD-dependent oxidoreductase 2 family. NadB subfamily.</text>
</comment>
<dbReference type="GO" id="GO:0033765">
    <property type="term" value="F:steroid dehydrogenase activity, acting on the CH-CH group of donors"/>
    <property type="evidence" value="ECO:0007669"/>
    <property type="project" value="UniProtKB-ARBA"/>
</dbReference>
<comment type="pathway">
    <text evidence="2 12">Cofactor biosynthesis; NAD(+) biosynthesis; iminoaspartate from L-aspartate (oxidase route): step 1/1.</text>
</comment>
<dbReference type="InterPro" id="IPR027477">
    <property type="entry name" value="Succ_DH/fumarate_Rdtase_cat_sf"/>
</dbReference>
<dbReference type="InterPro" id="IPR003953">
    <property type="entry name" value="FAD-dep_OxRdtase_2_FAD-bd"/>
</dbReference>
<feature type="domain" description="Fumarate reductase/succinate dehydrogenase flavoprotein-like C-terminal" evidence="14">
    <location>
        <begin position="416"/>
        <end position="507"/>
    </location>
</feature>
<evidence type="ECO:0000256" key="5">
    <source>
        <dbReference type="ARBA" id="ARBA00021901"/>
    </source>
</evidence>
<gene>
    <name evidence="15" type="ORF">AN964_07870</name>
</gene>
<organism evidence="15 16">
    <name type="scientific">Heyndrickxia shackletonii</name>
    <dbReference type="NCBI Taxonomy" id="157838"/>
    <lineage>
        <taxon>Bacteria</taxon>
        <taxon>Bacillati</taxon>
        <taxon>Bacillota</taxon>
        <taxon>Bacilli</taxon>
        <taxon>Bacillales</taxon>
        <taxon>Bacillaceae</taxon>
        <taxon>Heyndrickxia</taxon>
    </lineage>
</organism>
<evidence type="ECO:0000256" key="2">
    <source>
        <dbReference type="ARBA" id="ARBA00004950"/>
    </source>
</evidence>
<reference evidence="15 16" key="1">
    <citation type="submission" date="2015-09" db="EMBL/GenBank/DDBJ databases">
        <title>Genome sequencing project for genomic taxonomy and phylogenomics of Bacillus-like bacteria.</title>
        <authorList>
            <person name="Liu B."/>
            <person name="Wang J."/>
            <person name="Zhu Y."/>
            <person name="Liu G."/>
            <person name="Chen Q."/>
            <person name="Chen Z."/>
            <person name="Lan J."/>
            <person name="Che J."/>
            <person name="Ge C."/>
            <person name="Shi H."/>
            <person name="Pan Z."/>
            <person name="Liu X."/>
        </authorList>
    </citation>
    <scope>NUCLEOTIDE SEQUENCE [LARGE SCALE GENOMIC DNA]</scope>
    <source>
        <strain evidence="15 16">LMG 18435</strain>
    </source>
</reference>
<dbReference type="SUPFAM" id="SSF46977">
    <property type="entry name" value="Succinate dehydrogenase/fumarate reductase flavoprotein C-terminal domain"/>
    <property type="match status" value="1"/>
</dbReference>
<dbReference type="AlphaFoldDB" id="A0A0Q3WW52"/>
<evidence type="ECO:0000256" key="3">
    <source>
        <dbReference type="ARBA" id="ARBA00008562"/>
    </source>
</evidence>
<evidence type="ECO:0000256" key="10">
    <source>
        <dbReference type="ARBA" id="ARBA00048305"/>
    </source>
</evidence>
<dbReference type="GO" id="GO:0034628">
    <property type="term" value="P:'de novo' NAD+ biosynthetic process from L-aspartate"/>
    <property type="evidence" value="ECO:0007669"/>
    <property type="project" value="TreeGrafter"/>
</dbReference>
<dbReference type="Gene3D" id="3.90.700.10">
    <property type="entry name" value="Succinate dehydrogenase/fumarate reductase flavoprotein, catalytic domain"/>
    <property type="match status" value="1"/>
</dbReference>
<dbReference type="UniPathway" id="UPA00253">
    <property type="reaction ID" value="UER00326"/>
</dbReference>
<dbReference type="EC" id="1.4.3.16" evidence="4 11"/>
<dbReference type="Gene3D" id="3.50.50.60">
    <property type="entry name" value="FAD/NAD(P)-binding domain"/>
    <property type="match status" value="1"/>
</dbReference>
<dbReference type="Pfam" id="PF00890">
    <property type="entry name" value="FAD_binding_2"/>
    <property type="match status" value="1"/>
</dbReference>
<dbReference type="SUPFAM" id="SSF56425">
    <property type="entry name" value="Succinate dehydrogenase/fumarate reductase flavoprotein, catalytic domain"/>
    <property type="match status" value="1"/>
</dbReference>
<dbReference type="InterPro" id="IPR005288">
    <property type="entry name" value="NadB"/>
</dbReference>
<comment type="caution">
    <text evidence="15">The sequence shown here is derived from an EMBL/GenBank/DDBJ whole genome shotgun (WGS) entry which is preliminary data.</text>
</comment>
<feature type="domain" description="FAD-dependent oxidoreductase 2 FAD-binding" evidence="13">
    <location>
        <begin position="5"/>
        <end position="372"/>
    </location>
</feature>
<dbReference type="PATRIC" id="fig|157838.3.peg.1725"/>
<evidence type="ECO:0000256" key="8">
    <source>
        <dbReference type="ARBA" id="ARBA00022827"/>
    </source>
</evidence>